<name>A0A177YH13_9NOCA</name>
<protein>
    <submittedName>
        <fullName evidence="1">Alkylmercury lyase</fullName>
    </submittedName>
</protein>
<dbReference type="Proteomes" id="UP000077519">
    <property type="component" value="Unassembled WGS sequence"/>
</dbReference>
<keyword evidence="1" id="KW-0456">Lyase</keyword>
<dbReference type="RefSeq" id="WP_068425812.1">
    <property type="nucleotide sequence ID" value="NZ_LVHI01000012.1"/>
</dbReference>
<dbReference type="GO" id="GO:0016829">
    <property type="term" value="F:lyase activity"/>
    <property type="evidence" value="ECO:0007669"/>
    <property type="project" value="UniProtKB-KW"/>
</dbReference>
<evidence type="ECO:0000313" key="2">
    <source>
        <dbReference type="Proteomes" id="UP000077519"/>
    </source>
</evidence>
<reference evidence="1 2" key="1">
    <citation type="submission" date="2016-03" db="EMBL/GenBank/DDBJ databases">
        <title>Genome sequence of Rhodococcus kyotonensis KB10.</title>
        <authorList>
            <person name="Jeong H."/>
            <person name="Hong C.E."/>
            <person name="Jo S.H."/>
            <person name="Park J.M."/>
        </authorList>
    </citation>
    <scope>NUCLEOTIDE SEQUENCE [LARGE SCALE GENOMIC DNA]</scope>
    <source>
        <strain evidence="1 2">KB10</strain>
    </source>
</reference>
<sequence length="107" mass="11389">MKVEILYFDGCPNWQEAADRVRAAASLIGQSDIEIGRRLISSDAEAAASAFAGSPTILVDGVDAFDDAVQLTELAYRVYSTDRGLAGLPTVDQLAASLRSKGEALQR</sequence>
<gene>
    <name evidence="1" type="ORF">A3K89_05915</name>
</gene>
<comment type="caution">
    <text evidence="1">The sequence shown here is derived from an EMBL/GenBank/DDBJ whole genome shotgun (WGS) entry which is preliminary data.</text>
</comment>
<dbReference type="AlphaFoldDB" id="A0A177YH13"/>
<accession>A0A177YH13</accession>
<evidence type="ECO:0000313" key="1">
    <source>
        <dbReference type="EMBL" id="OAK54846.1"/>
    </source>
</evidence>
<keyword evidence="2" id="KW-1185">Reference proteome</keyword>
<proteinExistence type="predicted"/>
<organism evidence="1 2">
    <name type="scientific">Rhodococcoides kyotonense</name>
    <dbReference type="NCBI Taxonomy" id="398843"/>
    <lineage>
        <taxon>Bacteria</taxon>
        <taxon>Bacillati</taxon>
        <taxon>Actinomycetota</taxon>
        <taxon>Actinomycetes</taxon>
        <taxon>Mycobacteriales</taxon>
        <taxon>Nocardiaceae</taxon>
        <taxon>Rhodococcoides</taxon>
    </lineage>
</organism>
<dbReference type="EMBL" id="LVHI01000012">
    <property type="protein sequence ID" value="OAK54846.1"/>
    <property type="molecule type" value="Genomic_DNA"/>
</dbReference>